<dbReference type="PROSITE" id="PS50164">
    <property type="entry name" value="GIY_YIG"/>
    <property type="match status" value="1"/>
</dbReference>
<keyword evidence="1" id="KW-0963">Cytoplasm</keyword>
<dbReference type="InterPro" id="IPR047296">
    <property type="entry name" value="GIY-YIG_UvrC_Cho"/>
</dbReference>
<dbReference type="STRING" id="1121325.SAMN04515677_102290"/>
<dbReference type="AlphaFoldDB" id="A0A1G9KWH5"/>
<protein>
    <submittedName>
        <fullName evidence="7">Excinuclease ABC subunit C</fullName>
    </submittedName>
</protein>
<evidence type="ECO:0000259" key="6">
    <source>
        <dbReference type="PROSITE" id="PS50164"/>
    </source>
</evidence>
<keyword evidence="5" id="KW-0234">DNA repair</keyword>
<dbReference type="Proteomes" id="UP000199068">
    <property type="component" value="Unassembled WGS sequence"/>
</dbReference>
<reference evidence="7 8" key="1">
    <citation type="submission" date="2016-10" db="EMBL/GenBank/DDBJ databases">
        <authorList>
            <person name="de Groot N.N."/>
        </authorList>
    </citation>
    <scope>NUCLEOTIDE SEQUENCE [LARGE SCALE GENOMIC DNA]</scope>
    <source>
        <strain evidence="7 8">DSM 797</strain>
    </source>
</reference>
<evidence type="ECO:0000313" key="7">
    <source>
        <dbReference type="EMBL" id="SDL53979.1"/>
    </source>
</evidence>
<evidence type="ECO:0000256" key="1">
    <source>
        <dbReference type="ARBA" id="ARBA00022490"/>
    </source>
</evidence>
<keyword evidence="2" id="KW-0227">DNA damage</keyword>
<dbReference type="SUPFAM" id="SSF82771">
    <property type="entry name" value="GIY-YIG endonuclease"/>
    <property type="match status" value="1"/>
</dbReference>
<name>A0A1G9KWH5_9FIRM</name>
<dbReference type="RefSeq" id="WP_092724282.1">
    <property type="nucleotide sequence ID" value="NZ_FNGW01000002.1"/>
</dbReference>
<dbReference type="GO" id="GO:0006289">
    <property type="term" value="P:nucleotide-excision repair"/>
    <property type="evidence" value="ECO:0007669"/>
    <property type="project" value="InterPro"/>
</dbReference>
<evidence type="ECO:0000313" key="8">
    <source>
        <dbReference type="Proteomes" id="UP000199068"/>
    </source>
</evidence>
<dbReference type="PANTHER" id="PTHR30562">
    <property type="entry name" value="UVRC/OXIDOREDUCTASE"/>
    <property type="match status" value="1"/>
</dbReference>
<dbReference type="InterPro" id="IPR050066">
    <property type="entry name" value="UvrABC_protein_C"/>
</dbReference>
<evidence type="ECO:0000256" key="3">
    <source>
        <dbReference type="ARBA" id="ARBA00022769"/>
    </source>
</evidence>
<dbReference type="GO" id="GO:0009380">
    <property type="term" value="C:excinuclease repair complex"/>
    <property type="evidence" value="ECO:0007669"/>
    <property type="project" value="TreeGrafter"/>
</dbReference>
<organism evidence="7 8">
    <name type="scientific">Romboutsia lituseburensis DSM 797</name>
    <dbReference type="NCBI Taxonomy" id="1121325"/>
    <lineage>
        <taxon>Bacteria</taxon>
        <taxon>Bacillati</taxon>
        <taxon>Bacillota</taxon>
        <taxon>Clostridia</taxon>
        <taxon>Peptostreptococcales</taxon>
        <taxon>Peptostreptococcaceae</taxon>
        <taxon>Romboutsia</taxon>
    </lineage>
</organism>
<accession>A0A1G9KWH5</accession>
<keyword evidence="3" id="KW-0228">DNA excision</keyword>
<dbReference type="SMART" id="SM00465">
    <property type="entry name" value="GIYc"/>
    <property type="match status" value="1"/>
</dbReference>
<keyword evidence="8" id="KW-1185">Reference proteome</keyword>
<evidence type="ECO:0000256" key="2">
    <source>
        <dbReference type="ARBA" id="ARBA00022763"/>
    </source>
</evidence>
<evidence type="ECO:0000256" key="5">
    <source>
        <dbReference type="ARBA" id="ARBA00023204"/>
    </source>
</evidence>
<dbReference type="Pfam" id="PF01541">
    <property type="entry name" value="GIY-YIG"/>
    <property type="match status" value="1"/>
</dbReference>
<dbReference type="FunFam" id="3.40.1440.10:FF:000001">
    <property type="entry name" value="UvrABC system protein C"/>
    <property type="match status" value="1"/>
</dbReference>
<keyword evidence="4" id="KW-0267">Excision nuclease</keyword>
<sequence>MNLKDKINTFPKTPGVYVMKDKNGEPIYVGKSKTLQSRIKSYFINSKAHSRKIQRMVKGIYDIDIINTDTELDALLLECKMIKEIKPIYNKLMKNHENYLYLKINNSIKYPYLEVVNEMIDNSLYFGPYAIGKKLYDIKDIINQTYKLRGCKRMKKCIKYDLSQCLGPCRNVIDEQDYQKKINEIISDLKGYSKNILTNLEDCMKSEINLLNFEKASELKGNIDMINTLFNKQNIINETIYKENILAWIKINCEYYKIYIIKNGKLVDCEVLKIKQFEKLEKKDYFFYKLNLLDQKKISNKGIANEKYDLDFIIIINSYIKHSKEIMYVVF</sequence>
<dbReference type="PANTHER" id="PTHR30562:SF1">
    <property type="entry name" value="UVRABC SYSTEM PROTEIN C"/>
    <property type="match status" value="1"/>
</dbReference>
<dbReference type="EMBL" id="FNGW01000002">
    <property type="protein sequence ID" value="SDL53979.1"/>
    <property type="molecule type" value="Genomic_DNA"/>
</dbReference>
<dbReference type="GO" id="GO:0004518">
    <property type="term" value="F:nuclease activity"/>
    <property type="evidence" value="ECO:0007669"/>
    <property type="project" value="UniProtKB-KW"/>
</dbReference>
<dbReference type="InterPro" id="IPR000305">
    <property type="entry name" value="GIY-YIG_endonuc"/>
</dbReference>
<dbReference type="Gene3D" id="3.40.1440.10">
    <property type="entry name" value="GIY-YIG endonuclease"/>
    <property type="match status" value="1"/>
</dbReference>
<feature type="domain" description="GIY-YIG" evidence="6">
    <location>
        <begin position="12"/>
        <end position="91"/>
    </location>
</feature>
<proteinExistence type="predicted"/>
<evidence type="ECO:0000256" key="4">
    <source>
        <dbReference type="ARBA" id="ARBA00022881"/>
    </source>
</evidence>
<dbReference type="CDD" id="cd10434">
    <property type="entry name" value="GIY-YIG_UvrC_Cho"/>
    <property type="match status" value="1"/>
</dbReference>
<gene>
    <name evidence="7" type="ORF">SAMN04515677_102290</name>
</gene>
<dbReference type="InterPro" id="IPR035901">
    <property type="entry name" value="GIY-YIG_endonuc_sf"/>
</dbReference>